<keyword evidence="7" id="KW-1185">Reference proteome</keyword>
<dbReference type="GO" id="GO:0005886">
    <property type="term" value="C:plasma membrane"/>
    <property type="evidence" value="ECO:0007669"/>
    <property type="project" value="TreeGrafter"/>
</dbReference>
<feature type="transmembrane region" description="Helical" evidence="4">
    <location>
        <begin position="131"/>
        <end position="151"/>
    </location>
</feature>
<evidence type="ECO:0000259" key="5">
    <source>
        <dbReference type="PROSITE" id="PS50850"/>
    </source>
</evidence>
<organism evidence="6 7">
    <name type="scientific">Vibrio cyclitrophicus ZF270</name>
    <dbReference type="NCBI Taxonomy" id="1136176"/>
    <lineage>
        <taxon>Bacteria</taxon>
        <taxon>Pseudomonadati</taxon>
        <taxon>Pseudomonadota</taxon>
        <taxon>Gammaproteobacteria</taxon>
        <taxon>Vibrionales</taxon>
        <taxon>Vibrionaceae</taxon>
        <taxon>Vibrio</taxon>
    </lineage>
</organism>
<dbReference type="PANTHER" id="PTHR23521">
    <property type="entry name" value="TRANSPORTER MFS SUPERFAMILY"/>
    <property type="match status" value="1"/>
</dbReference>
<accession>A0AAN0LXR3</accession>
<dbReference type="PANTHER" id="PTHR23521:SF3">
    <property type="entry name" value="MFS TRANSPORTER"/>
    <property type="match status" value="1"/>
</dbReference>
<feature type="transmembrane region" description="Helical" evidence="4">
    <location>
        <begin position="204"/>
        <end position="225"/>
    </location>
</feature>
<name>A0AAN0LXR3_9VIBR</name>
<keyword evidence="2 4" id="KW-1133">Transmembrane helix</keyword>
<dbReference type="RefSeq" id="WP_016800871.1">
    <property type="nucleotide sequence ID" value="NZ_AIDR02000018.1"/>
</dbReference>
<feature type="transmembrane region" description="Helical" evidence="4">
    <location>
        <begin position="354"/>
        <end position="374"/>
    </location>
</feature>
<feature type="domain" description="Major facilitator superfamily (MFS) profile" evidence="5">
    <location>
        <begin position="6"/>
        <end position="392"/>
    </location>
</feature>
<feature type="transmembrane region" description="Helical" evidence="4">
    <location>
        <begin position="237"/>
        <end position="256"/>
    </location>
</feature>
<reference evidence="6 7" key="1">
    <citation type="journal article" date="2024" name="Elife">
        <title>Polysaccharide breakdown products drive degradation-dispersal cycles of foraging bacteria through changes in metabolism and motility.</title>
        <authorList>
            <person name="Stubbusch A.K."/>
            <person name="Keegstra J.M."/>
            <person name="Schwartzman J."/>
            <person name="Pontrelli S."/>
            <person name="Clerc E.E."/>
            <person name="Stocker R."/>
            <person name="Magnabosco C."/>
            <person name="Schubert O.T."/>
            <person name="Ackermann M."/>
            <person name="D'Souza G.G."/>
        </authorList>
    </citation>
    <scope>NUCLEOTIDE SEQUENCE [LARGE SCALE GENOMIC DNA]</scope>
    <source>
        <strain evidence="6 7">ZF270</strain>
    </source>
</reference>
<dbReference type="InterPro" id="IPR011701">
    <property type="entry name" value="MFS"/>
</dbReference>
<dbReference type="Proteomes" id="UP001441914">
    <property type="component" value="Chromosome 1"/>
</dbReference>
<protein>
    <submittedName>
        <fullName evidence="6">MFS transporter</fullName>
    </submittedName>
</protein>
<gene>
    <name evidence="6" type="ORF">QYQ95_08350</name>
</gene>
<dbReference type="EMBL" id="CP135176">
    <property type="protein sequence ID" value="WZS84514.1"/>
    <property type="molecule type" value="Genomic_DNA"/>
</dbReference>
<feature type="transmembrane region" description="Helical" evidence="4">
    <location>
        <begin position="331"/>
        <end position="348"/>
    </location>
</feature>
<evidence type="ECO:0000256" key="2">
    <source>
        <dbReference type="ARBA" id="ARBA00022989"/>
    </source>
</evidence>
<dbReference type="AlphaFoldDB" id="A0AAN0LXR3"/>
<evidence type="ECO:0000256" key="1">
    <source>
        <dbReference type="ARBA" id="ARBA00022692"/>
    </source>
</evidence>
<feature type="transmembrane region" description="Helical" evidence="4">
    <location>
        <begin position="289"/>
        <end position="310"/>
    </location>
</feature>
<keyword evidence="3 4" id="KW-0472">Membrane</keyword>
<evidence type="ECO:0000313" key="7">
    <source>
        <dbReference type="Proteomes" id="UP001441914"/>
    </source>
</evidence>
<proteinExistence type="predicted"/>
<keyword evidence="1 4" id="KW-0812">Transmembrane</keyword>
<dbReference type="InterPro" id="IPR036259">
    <property type="entry name" value="MFS_trans_sf"/>
</dbReference>
<feature type="transmembrane region" description="Helical" evidence="4">
    <location>
        <begin position="36"/>
        <end position="60"/>
    </location>
</feature>
<dbReference type="PROSITE" id="PS50850">
    <property type="entry name" value="MFS"/>
    <property type="match status" value="1"/>
</dbReference>
<dbReference type="GO" id="GO:0022857">
    <property type="term" value="F:transmembrane transporter activity"/>
    <property type="evidence" value="ECO:0007669"/>
    <property type="project" value="InterPro"/>
</dbReference>
<evidence type="ECO:0000256" key="4">
    <source>
        <dbReference type="SAM" id="Phobius"/>
    </source>
</evidence>
<feature type="transmembrane region" description="Helical" evidence="4">
    <location>
        <begin position="97"/>
        <end position="119"/>
    </location>
</feature>
<feature type="transmembrane region" description="Helical" evidence="4">
    <location>
        <begin position="163"/>
        <end position="183"/>
    </location>
</feature>
<dbReference type="InterPro" id="IPR020846">
    <property type="entry name" value="MFS_dom"/>
</dbReference>
<feature type="transmembrane region" description="Helical" evidence="4">
    <location>
        <begin position="263"/>
        <end position="283"/>
    </location>
</feature>
<feature type="transmembrane region" description="Helical" evidence="4">
    <location>
        <begin position="72"/>
        <end position="91"/>
    </location>
</feature>
<evidence type="ECO:0000256" key="3">
    <source>
        <dbReference type="ARBA" id="ARBA00023136"/>
    </source>
</evidence>
<evidence type="ECO:0000313" key="6">
    <source>
        <dbReference type="EMBL" id="WZS84514.1"/>
    </source>
</evidence>
<sequence>MEKRISLSVLALVMFSVTYSVNLQAPLYSLYAENSNMGTAALTVAFAAYVLGLLPTLFLLGGISNKVGRKQPIFIALVLSVGATALLVMQPNWNSLFIARLLLGVATALTTTSVSAYIYDLIDEEELKFGTLLVAASTSIGFGSGALATSTSLSVTGVTVLPYSYLSLFLLAPILMVLLSRLPTNQIIKPDLKIITSPCFPPNTWTYGLGMMMAWATTGMVIAIVPVLLSEIGFSDWTGMMVFLSICTGFFIQHIAKRIPSSVSLICGCFLTIIGFSLIAFGYHQKSITIILIGASGTSLSSYGLTYMAALFKFTSKHSIDKARAAAGMYIYSYIGFSIPVITSGLVAQRFGNWMAMMTFLSLLFAISFVIGFGKLIEIRNRKQAPLIKARN</sequence>
<dbReference type="SUPFAM" id="SSF103473">
    <property type="entry name" value="MFS general substrate transporter"/>
    <property type="match status" value="1"/>
</dbReference>
<dbReference type="Pfam" id="PF07690">
    <property type="entry name" value="MFS_1"/>
    <property type="match status" value="1"/>
</dbReference>
<dbReference type="Gene3D" id="1.20.1250.20">
    <property type="entry name" value="MFS general substrate transporter like domains"/>
    <property type="match status" value="1"/>
</dbReference>